<comment type="caution">
    <text evidence="6">The sequence shown here is derived from an EMBL/GenBank/DDBJ whole genome shotgun (WGS) entry which is preliminary data.</text>
</comment>
<gene>
    <name evidence="6" type="ORF">EZH24_05340</name>
</gene>
<dbReference type="PANTHER" id="PTHR34294:SF1">
    <property type="entry name" value="TRANSCRIPTIONAL REGULATOR LSRR"/>
    <property type="match status" value="1"/>
</dbReference>
<dbReference type="Proteomes" id="UP000310168">
    <property type="component" value="Unassembled WGS sequence"/>
</dbReference>
<dbReference type="EMBL" id="SJDU01000103">
    <property type="protein sequence ID" value="TKZ35427.1"/>
    <property type="molecule type" value="Genomic_DNA"/>
</dbReference>
<name>A0ABY2TU62_9SPIR</name>
<evidence type="ECO:0000313" key="7">
    <source>
        <dbReference type="Proteomes" id="UP000310168"/>
    </source>
</evidence>
<evidence type="ECO:0000256" key="3">
    <source>
        <dbReference type="ARBA" id="ARBA00023125"/>
    </source>
</evidence>
<protein>
    <submittedName>
        <fullName evidence="6">Sugar-binding transcriptional regulator</fullName>
    </submittedName>
</protein>
<dbReference type="PANTHER" id="PTHR34294">
    <property type="entry name" value="TRANSCRIPTIONAL REGULATOR-RELATED"/>
    <property type="match status" value="1"/>
</dbReference>
<evidence type="ECO:0000256" key="2">
    <source>
        <dbReference type="ARBA" id="ARBA00023015"/>
    </source>
</evidence>
<dbReference type="InterPro" id="IPR007324">
    <property type="entry name" value="Sugar-bd_dom_put"/>
</dbReference>
<keyword evidence="3" id="KW-0238">DNA-binding</keyword>
<dbReference type="InterPro" id="IPR051054">
    <property type="entry name" value="SorC_transcr_regulators"/>
</dbReference>
<organism evidence="6 7">
    <name type="scientific">Brachyspira catarrhinii</name>
    <dbReference type="NCBI Taxonomy" id="2528966"/>
    <lineage>
        <taxon>Bacteria</taxon>
        <taxon>Pseudomonadati</taxon>
        <taxon>Spirochaetota</taxon>
        <taxon>Spirochaetia</taxon>
        <taxon>Brachyspirales</taxon>
        <taxon>Brachyspiraceae</taxon>
        <taxon>Brachyspira</taxon>
    </lineage>
</organism>
<feature type="domain" description="Sugar-binding" evidence="5">
    <location>
        <begin position="65"/>
        <end position="313"/>
    </location>
</feature>
<dbReference type="Pfam" id="PF04198">
    <property type="entry name" value="Sugar-bind"/>
    <property type="match status" value="1"/>
</dbReference>
<evidence type="ECO:0000313" key="6">
    <source>
        <dbReference type="EMBL" id="TKZ35427.1"/>
    </source>
</evidence>
<dbReference type="Gene3D" id="1.10.10.60">
    <property type="entry name" value="Homeodomain-like"/>
    <property type="match status" value="1"/>
</dbReference>
<reference evidence="6 7" key="1">
    <citation type="journal article" date="2019" name="Anaerobe">
        <title>Brachyspira catarrhinii sp. nov., an anaerobic intestinal spirochaete isolated from vervet monkeys may have been misidentified as Brachyspira aalborgi in previous studies.</title>
        <authorList>
            <person name="Phillips N.D."/>
            <person name="La T."/>
            <person name="Hampson D.J."/>
        </authorList>
    </citation>
    <scope>NUCLEOTIDE SEQUENCE [LARGE SCALE GENOMIC DNA]</scope>
    <source>
        <strain evidence="6 7">Z12</strain>
    </source>
</reference>
<dbReference type="Gene3D" id="3.40.50.1360">
    <property type="match status" value="1"/>
</dbReference>
<keyword evidence="4" id="KW-0804">Transcription</keyword>
<keyword evidence="7" id="KW-1185">Reference proteome</keyword>
<dbReference type="InterPro" id="IPR037171">
    <property type="entry name" value="NagB/RpiA_transferase-like"/>
</dbReference>
<comment type="similarity">
    <text evidence="1">Belongs to the SorC transcriptional regulatory family.</text>
</comment>
<evidence type="ECO:0000256" key="1">
    <source>
        <dbReference type="ARBA" id="ARBA00010466"/>
    </source>
</evidence>
<evidence type="ECO:0000259" key="5">
    <source>
        <dbReference type="Pfam" id="PF04198"/>
    </source>
</evidence>
<dbReference type="RefSeq" id="WP_137998110.1">
    <property type="nucleotide sequence ID" value="NZ_SJDU01000103.1"/>
</dbReference>
<accession>A0ABY2TU62</accession>
<evidence type="ECO:0000256" key="4">
    <source>
        <dbReference type="ARBA" id="ARBA00023163"/>
    </source>
</evidence>
<keyword evidence="2" id="KW-0805">Transcription regulation</keyword>
<proteinExistence type="inferred from homology"/>
<dbReference type="SUPFAM" id="SSF100950">
    <property type="entry name" value="NagB/RpiA/CoA transferase-like"/>
    <property type="match status" value="1"/>
</dbReference>
<sequence length="316" mass="36052">MKKIIDDKRLIFKCCTLYYKYGINQEEIADILKISRPSVTRIIKTGHEFGIVKIEIINPFENDFYEMEIELERKYNLKEAVIVNSDNIEEIASETFKFLSRTLEDGEYVGISMGMTLRNIVNNIHINDIEQKKCTFIPIVGGIGESRYDIHSNYISMEFSRIFRAKCLQFFAPLLFSDINIKNKFLQEDSIKNVLEAFNKISTLIVGIGMPIKRTSTLLNSGYINERLFDDFVKNGMVGDVAVQFFNKDGDTKPFDAFNKLVAGMNIEQVKNVPRRICIANGENKAESIIGAIKGNIINILITDVDCANKLLKINN</sequence>